<keyword evidence="4" id="KW-1185">Reference proteome</keyword>
<dbReference type="InterPro" id="IPR005496">
    <property type="entry name" value="Integral_membrane_TerC"/>
</dbReference>
<keyword evidence="2" id="KW-1133">Transmembrane helix</keyword>
<keyword evidence="2" id="KW-0812">Transmembrane</keyword>
<dbReference type="GO" id="GO:0005886">
    <property type="term" value="C:plasma membrane"/>
    <property type="evidence" value="ECO:0007669"/>
    <property type="project" value="TreeGrafter"/>
</dbReference>
<feature type="transmembrane region" description="Helical" evidence="2">
    <location>
        <begin position="12"/>
        <end position="37"/>
    </location>
</feature>
<dbReference type="PANTHER" id="PTHR30060:SF0">
    <property type="entry name" value="COILED-COIL PROTEIN (DUF2040)-RELATED"/>
    <property type="match status" value="1"/>
</dbReference>
<evidence type="ECO:0000313" key="4">
    <source>
        <dbReference type="Proteomes" id="UP000262073"/>
    </source>
</evidence>
<dbReference type="PANTHER" id="PTHR30060">
    <property type="entry name" value="INNER MEMBRANE PROTEIN"/>
    <property type="match status" value="1"/>
</dbReference>
<dbReference type="KEGG" id="salm:D0Y50_14350"/>
<name>A0A346NPH0_9ALTE</name>
<dbReference type="Pfam" id="PF03741">
    <property type="entry name" value="TerC"/>
    <property type="match status" value="1"/>
</dbReference>
<feature type="region of interest" description="Disordered" evidence="1">
    <location>
        <begin position="243"/>
        <end position="262"/>
    </location>
</feature>
<feature type="transmembrane region" description="Helical" evidence="2">
    <location>
        <begin position="49"/>
        <end position="72"/>
    </location>
</feature>
<dbReference type="EMBL" id="CP031769">
    <property type="protein sequence ID" value="AXR07427.1"/>
    <property type="molecule type" value="Genomic_DNA"/>
</dbReference>
<feature type="transmembrane region" description="Helical" evidence="2">
    <location>
        <begin position="153"/>
        <end position="175"/>
    </location>
</feature>
<sequence>MFEWLASPEAWVALATLMALEIVLGIDNIIFISILVSRLPERQRNKARQIGLALAMISRLLLLFSLAWVMGLVDPLFSILGKEISGRDIILVLGGLFLLAKSTHEIHGSFEVDDSSTASVAASGFASILVQIALLDVIFSLDSVITAVGLVEHLSIMVIAIVVSVGVMMLAAKTIGDFVDDNPTIKMLALSFLILVGFTLIAEGFGVHIPKGYIYFAMAFSFAVEILNINMRGKRAQNKQTIHLSKQMSADDATPKPQSDRS</sequence>
<evidence type="ECO:0000256" key="2">
    <source>
        <dbReference type="SAM" id="Phobius"/>
    </source>
</evidence>
<evidence type="ECO:0000313" key="3">
    <source>
        <dbReference type="EMBL" id="AXR07427.1"/>
    </source>
</evidence>
<keyword evidence="2" id="KW-0472">Membrane</keyword>
<dbReference type="Proteomes" id="UP000262073">
    <property type="component" value="Chromosome"/>
</dbReference>
<accession>A0A346NPH0</accession>
<reference evidence="3 4" key="1">
    <citation type="submission" date="2018-08" db="EMBL/GenBank/DDBJ databases">
        <title>Salinimonas sediminis sp. nov., a piezophilic bacterium isolated from a deep-sea sediment sample from the New Britain Trench.</title>
        <authorList>
            <person name="Cao J."/>
        </authorList>
    </citation>
    <scope>NUCLEOTIDE SEQUENCE [LARGE SCALE GENOMIC DNA]</scope>
    <source>
        <strain evidence="3 4">N102</strain>
    </source>
</reference>
<feature type="transmembrane region" description="Helical" evidence="2">
    <location>
        <begin position="187"/>
        <end position="207"/>
    </location>
</feature>
<gene>
    <name evidence="3" type="ORF">D0Y50_14350</name>
</gene>
<organism evidence="3 4">
    <name type="scientific">Salinimonas sediminis</name>
    <dbReference type="NCBI Taxonomy" id="2303538"/>
    <lineage>
        <taxon>Bacteria</taxon>
        <taxon>Pseudomonadati</taxon>
        <taxon>Pseudomonadota</taxon>
        <taxon>Gammaproteobacteria</taxon>
        <taxon>Alteromonadales</taxon>
        <taxon>Alteromonadaceae</taxon>
        <taxon>Alteromonas/Salinimonas group</taxon>
        <taxon>Salinimonas</taxon>
    </lineage>
</organism>
<proteinExistence type="predicted"/>
<dbReference type="OrthoDB" id="9805314at2"/>
<dbReference type="AlphaFoldDB" id="A0A346NPH0"/>
<evidence type="ECO:0000256" key="1">
    <source>
        <dbReference type="SAM" id="MobiDB-lite"/>
    </source>
</evidence>
<feature type="transmembrane region" description="Helical" evidence="2">
    <location>
        <begin position="213"/>
        <end position="231"/>
    </location>
</feature>
<dbReference type="RefSeq" id="WP_108567608.1">
    <property type="nucleotide sequence ID" value="NZ_CP031769.1"/>
</dbReference>
<protein>
    <submittedName>
        <fullName evidence="3">TerC family protein</fullName>
    </submittedName>
</protein>